<organism evidence="1 2">
    <name type="scientific">Meloidogyne incognita</name>
    <name type="common">Southern root-knot nematode worm</name>
    <name type="synonym">Oxyuris incognita</name>
    <dbReference type="NCBI Taxonomy" id="6306"/>
    <lineage>
        <taxon>Eukaryota</taxon>
        <taxon>Metazoa</taxon>
        <taxon>Ecdysozoa</taxon>
        <taxon>Nematoda</taxon>
        <taxon>Chromadorea</taxon>
        <taxon>Rhabditida</taxon>
        <taxon>Tylenchina</taxon>
        <taxon>Tylenchomorpha</taxon>
        <taxon>Tylenchoidea</taxon>
        <taxon>Meloidogynidae</taxon>
        <taxon>Meloidogyninae</taxon>
        <taxon>Meloidogyne</taxon>
        <taxon>Meloidogyne incognita group</taxon>
    </lineage>
</organism>
<reference evidence="2" key="1">
    <citation type="submission" date="2022-11" db="UniProtKB">
        <authorList>
            <consortium name="WormBaseParasite"/>
        </authorList>
    </citation>
    <scope>IDENTIFICATION</scope>
</reference>
<proteinExistence type="predicted"/>
<accession>A0A914MYA8</accession>
<name>A0A914MYA8_MELIC</name>
<dbReference type="Proteomes" id="UP000887563">
    <property type="component" value="Unplaced"/>
</dbReference>
<dbReference type="WBParaSite" id="Minc3s02863g31871">
    <property type="protein sequence ID" value="Minc3s02863g31871"/>
    <property type="gene ID" value="Minc3s02863g31871"/>
</dbReference>
<sequence length="86" mass="10158">MRKDELHRRIQILNIHLPNSQSNIISNKINTSQKFISRPLTYTANDCFIYCFRSHSIIFTSSFRSHFTTYTLKMKKSLSYSPILVN</sequence>
<keyword evidence="1" id="KW-1185">Reference proteome</keyword>
<protein>
    <submittedName>
        <fullName evidence="2">Ovule protein</fullName>
    </submittedName>
</protein>
<dbReference type="AlphaFoldDB" id="A0A914MYA8"/>
<evidence type="ECO:0000313" key="2">
    <source>
        <dbReference type="WBParaSite" id="Minc3s02863g31871"/>
    </source>
</evidence>
<evidence type="ECO:0000313" key="1">
    <source>
        <dbReference type="Proteomes" id="UP000887563"/>
    </source>
</evidence>